<accession>A0ABU9G1R5</accession>
<evidence type="ECO:0000256" key="10">
    <source>
        <dbReference type="PROSITE-ProRule" id="PRU00473"/>
    </source>
</evidence>
<evidence type="ECO:0000256" key="4">
    <source>
        <dbReference type="ARBA" id="ARBA00022692"/>
    </source>
</evidence>
<evidence type="ECO:0000256" key="8">
    <source>
        <dbReference type="ARBA" id="ARBA00023136"/>
    </source>
</evidence>
<keyword evidence="15" id="KW-1185">Reference proteome</keyword>
<dbReference type="PRINTS" id="PR01021">
    <property type="entry name" value="OMPADOMAIN"/>
</dbReference>
<comment type="caution">
    <text evidence="14">The sequence shown here is derived from an EMBL/GenBank/DDBJ whole genome shotgun (WGS) entry which is preliminary data.</text>
</comment>
<dbReference type="InterPro" id="IPR006664">
    <property type="entry name" value="OMP_bac"/>
</dbReference>
<feature type="signal peptide" evidence="12">
    <location>
        <begin position="1"/>
        <end position="26"/>
    </location>
</feature>
<feature type="chain" id="PRO_5045806220" evidence="12">
    <location>
        <begin position="27"/>
        <end position="341"/>
    </location>
</feature>
<evidence type="ECO:0000256" key="2">
    <source>
        <dbReference type="ARBA" id="ARBA00022448"/>
    </source>
</evidence>
<dbReference type="PROSITE" id="PS51123">
    <property type="entry name" value="OMPA_2"/>
    <property type="match status" value="1"/>
</dbReference>
<dbReference type="CDD" id="cd07185">
    <property type="entry name" value="OmpA_C-like"/>
    <property type="match status" value="1"/>
</dbReference>
<dbReference type="Proteomes" id="UP001379949">
    <property type="component" value="Unassembled WGS sequence"/>
</dbReference>
<name>A0ABU9G1R5_9GAMM</name>
<keyword evidence="9" id="KW-0998">Cell outer membrane</keyword>
<comment type="subcellular location">
    <subcellularLocation>
        <location evidence="1">Cell outer membrane</location>
        <topology evidence="1">Multi-pass membrane protein</topology>
    </subcellularLocation>
</comment>
<keyword evidence="5 12" id="KW-0732">Signal</keyword>
<dbReference type="EMBL" id="JBAKAR010000002">
    <property type="protein sequence ID" value="MEL0612427.1"/>
    <property type="molecule type" value="Genomic_DNA"/>
</dbReference>
<dbReference type="Gene3D" id="2.40.160.20">
    <property type="match status" value="1"/>
</dbReference>
<keyword evidence="3" id="KW-1134">Transmembrane beta strand</keyword>
<dbReference type="InterPro" id="IPR050330">
    <property type="entry name" value="Bact_OuterMem_StrucFunc"/>
</dbReference>
<evidence type="ECO:0000256" key="11">
    <source>
        <dbReference type="SAM" id="MobiDB-lite"/>
    </source>
</evidence>
<evidence type="ECO:0000256" key="1">
    <source>
        <dbReference type="ARBA" id="ARBA00004571"/>
    </source>
</evidence>
<evidence type="ECO:0000256" key="7">
    <source>
        <dbReference type="ARBA" id="ARBA00023114"/>
    </source>
</evidence>
<dbReference type="Pfam" id="PF00691">
    <property type="entry name" value="OmpA"/>
    <property type="match status" value="1"/>
</dbReference>
<evidence type="ECO:0000256" key="9">
    <source>
        <dbReference type="ARBA" id="ARBA00023237"/>
    </source>
</evidence>
<evidence type="ECO:0000256" key="5">
    <source>
        <dbReference type="ARBA" id="ARBA00022729"/>
    </source>
</evidence>
<keyword evidence="6" id="KW-0406">Ion transport</keyword>
<evidence type="ECO:0000256" key="3">
    <source>
        <dbReference type="ARBA" id="ARBA00022452"/>
    </source>
</evidence>
<dbReference type="Gene3D" id="3.30.1330.60">
    <property type="entry name" value="OmpA-like domain"/>
    <property type="match status" value="1"/>
</dbReference>
<dbReference type="Pfam" id="PF13505">
    <property type="entry name" value="OMP_b-brl"/>
    <property type="match status" value="1"/>
</dbReference>
<dbReference type="InterPro" id="IPR006665">
    <property type="entry name" value="OmpA-like"/>
</dbReference>
<feature type="compositionally biased region" description="Low complexity" evidence="11">
    <location>
        <begin position="175"/>
        <end position="184"/>
    </location>
</feature>
<dbReference type="InterPro" id="IPR027385">
    <property type="entry name" value="Beta-barrel_OMP"/>
</dbReference>
<dbReference type="InterPro" id="IPR011250">
    <property type="entry name" value="OMP/PagP_B-barrel"/>
</dbReference>
<sequence length="341" mass="36541">MSLTLTKRTIVSGIIAASSISTVALAAPTEGFTISPSIGYYNFDSDRDTDNDAAYSLGLGYQFDNPWAVEFTYLNADSEKNGQDVGVDEYRLDGLYHFAEFSNTRITPYVAAGAGIADFSDASDSTNAFVNAGGGLKYAINDALALRADFRLIKDVEDNHLDNLTTVGVTYTFGTSHQSSTSDDSNSEAYAQPQEAEAEPAPVVAQPEPVVAPEPVAEPEPVVVPVHKVDLVVPFATNSADVQQKYYPEIKKLADYLEAMPSATVVIEGYTDDRGAASYNKALSEKRAAAISDVLINTFNVSADRVSSIGYGEEKPLMDNDTAANREANRRVVAVVSTNEA</sequence>
<dbReference type="RefSeq" id="WP_341563357.1">
    <property type="nucleotide sequence ID" value="NZ_JBAKAQ010000002.1"/>
</dbReference>
<reference evidence="14 15" key="1">
    <citation type="submission" date="2024-02" db="EMBL/GenBank/DDBJ databases">
        <title>Bacteria isolated from the canopy kelp, Nereocystis luetkeana.</title>
        <authorList>
            <person name="Pfister C.A."/>
            <person name="Younker I.T."/>
            <person name="Light S.H."/>
        </authorList>
    </citation>
    <scope>NUCLEOTIDE SEQUENCE [LARGE SCALE GENOMIC DNA]</scope>
    <source>
        <strain evidence="14 15">TI.4.07</strain>
    </source>
</reference>
<evidence type="ECO:0000256" key="12">
    <source>
        <dbReference type="SAM" id="SignalP"/>
    </source>
</evidence>
<evidence type="ECO:0000256" key="6">
    <source>
        <dbReference type="ARBA" id="ARBA00023065"/>
    </source>
</evidence>
<evidence type="ECO:0000259" key="13">
    <source>
        <dbReference type="PROSITE" id="PS51123"/>
    </source>
</evidence>
<evidence type="ECO:0000313" key="15">
    <source>
        <dbReference type="Proteomes" id="UP001379949"/>
    </source>
</evidence>
<keyword evidence="8 10" id="KW-0472">Membrane</keyword>
<gene>
    <name evidence="14" type="ORF">V6242_04665</name>
</gene>
<dbReference type="InterPro" id="IPR036737">
    <property type="entry name" value="OmpA-like_sf"/>
</dbReference>
<protein>
    <submittedName>
        <fullName evidence="14">OmpA family protein</fullName>
    </submittedName>
</protein>
<feature type="region of interest" description="Disordered" evidence="11">
    <location>
        <begin position="175"/>
        <end position="203"/>
    </location>
</feature>
<proteinExistence type="predicted"/>
<keyword evidence="4" id="KW-0812">Transmembrane</keyword>
<dbReference type="SUPFAM" id="SSF103088">
    <property type="entry name" value="OmpA-like"/>
    <property type="match status" value="1"/>
</dbReference>
<feature type="domain" description="OmpA-like" evidence="13">
    <location>
        <begin position="222"/>
        <end position="340"/>
    </location>
</feature>
<feature type="compositionally biased region" description="Low complexity" evidence="11">
    <location>
        <begin position="191"/>
        <end position="203"/>
    </location>
</feature>
<dbReference type="PANTHER" id="PTHR30329:SF21">
    <property type="entry name" value="LIPOPROTEIN YIAD-RELATED"/>
    <property type="match status" value="1"/>
</dbReference>
<keyword evidence="2" id="KW-0813">Transport</keyword>
<dbReference type="PANTHER" id="PTHR30329">
    <property type="entry name" value="STATOR ELEMENT OF FLAGELLAR MOTOR COMPLEX"/>
    <property type="match status" value="1"/>
</dbReference>
<keyword evidence="7" id="KW-0626">Porin</keyword>
<organism evidence="14 15">
    <name type="scientific">Marinomonas arenicola</name>
    <dbReference type="NCBI Taxonomy" id="569601"/>
    <lineage>
        <taxon>Bacteria</taxon>
        <taxon>Pseudomonadati</taxon>
        <taxon>Pseudomonadota</taxon>
        <taxon>Gammaproteobacteria</taxon>
        <taxon>Oceanospirillales</taxon>
        <taxon>Oceanospirillaceae</taxon>
        <taxon>Marinomonas</taxon>
    </lineage>
</organism>
<dbReference type="SUPFAM" id="SSF56925">
    <property type="entry name" value="OMPA-like"/>
    <property type="match status" value="1"/>
</dbReference>
<evidence type="ECO:0000313" key="14">
    <source>
        <dbReference type="EMBL" id="MEL0612427.1"/>
    </source>
</evidence>